<name>A0AAN6MCD8_9PEZI</name>
<gene>
    <name evidence="1" type="ORF">C8A05DRAFT_38107</name>
</gene>
<dbReference type="AlphaFoldDB" id="A0AAN6MCD8"/>
<dbReference type="EMBL" id="MU855960">
    <property type="protein sequence ID" value="KAK3898306.1"/>
    <property type="molecule type" value="Genomic_DNA"/>
</dbReference>
<sequence>MAPPYFDSVRNPSTFKHKVSTEEPGIFSEIRLHDGGNISPSAVSNWGREHLLALRVLCVPFRPFLSVLEGHSRHRMSLGHHLQRLIAGPEHGVSELAQMSELEIEQHYEGNGLGVVWAAQPDDENDMDEDMNEEIDDAM</sequence>
<evidence type="ECO:0000313" key="2">
    <source>
        <dbReference type="Proteomes" id="UP001303889"/>
    </source>
</evidence>
<evidence type="ECO:0000313" key="1">
    <source>
        <dbReference type="EMBL" id="KAK3898306.1"/>
    </source>
</evidence>
<reference evidence="1" key="2">
    <citation type="submission" date="2023-05" db="EMBL/GenBank/DDBJ databases">
        <authorList>
            <consortium name="Lawrence Berkeley National Laboratory"/>
            <person name="Steindorff A."/>
            <person name="Hensen N."/>
            <person name="Bonometti L."/>
            <person name="Westerberg I."/>
            <person name="Brannstrom I.O."/>
            <person name="Guillou S."/>
            <person name="Cros-Aarteil S."/>
            <person name="Calhoun S."/>
            <person name="Haridas S."/>
            <person name="Kuo A."/>
            <person name="Mondo S."/>
            <person name="Pangilinan J."/>
            <person name="Riley R."/>
            <person name="Labutti K."/>
            <person name="Andreopoulos B."/>
            <person name="Lipzen A."/>
            <person name="Chen C."/>
            <person name="Yanf M."/>
            <person name="Daum C."/>
            <person name="Ng V."/>
            <person name="Clum A."/>
            <person name="Ohm R."/>
            <person name="Martin F."/>
            <person name="Silar P."/>
            <person name="Natvig D."/>
            <person name="Lalanne C."/>
            <person name="Gautier V."/>
            <person name="Ament-Velasquez S.L."/>
            <person name="Kruys A."/>
            <person name="Hutchinson M.I."/>
            <person name="Powell A.J."/>
            <person name="Barry K."/>
            <person name="Miller A.N."/>
            <person name="Grigoriev I.V."/>
            <person name="Debuchy R."/>
            <person name="Gladieux P."/>
            <person name="Thoren M.H."/>
            <person name="Johannesson H."/>
        </authorList>
    </citation>
    <scope>NUCLEOTIDE SEQUENCE</scope>
    <source>
        <strain evidence="1">CBS 103.79</strain>
    </source>
</reference>
<proteinExistence type="predicted"/>
<dbReference type="Proteomes" id="UP001303889">
    <property type="component" value="Unassembled WGS sequence"/>
</dbReference>
<accession>A0AAN6MCD8</accession>
<reference evidence="1" key="1">
    <citation type="journal article" date="2023" name="Mol. Phylogenet. Evol.">
        <title>Genome-scale phylogeny and comparative genomics of the fungal order Sordariales.</title>
        <authorList>
            <person name="Hensen N."/>
            <person name="Bonometti L."/>
            <person name="Westerberg I."/>
            <person name="Brannstrom I.O."/>
            <person name="Guillou S."/>
            <person name="Cros-Aarteil S."/>
            <person name="Calhoun S."/>
            <person name="Haridas S."/>
            <person name="Kuo A."/>
            <person name="Mondo S."/>
            <person name="Pangilinan J."/>
            <person name="Riley R."/>
            <person name="LaButti K."/>
            <person name="Andreopoulos B."/>
            <person name="Lipzen A."/>
            <person name="Chen C."/>
            <person name="Yan M."/>
            <person name="Daum C."/>
            <person name="Ng V."/>
            <person name="Clum A."/>
            <person name="Steindorff A."/>
            <person name="Ohm R.A."/>
            <person name="Martin F."/>
            <person name="Silar P."/>
            <person name="Natvig D.O."/>
            <person name="Lalanne C."/>
            <person name="Gautier V."/>
            <person name="Ament-Velasquez S.L."/>
            <person name="Kruys A."/>
            <person name="Hutchinson M.I."/>
            <person name="Powell A.J."/>
            <person name="Barry K."/>
            <person name="Miller A.N."/>
            <person name="Grigoriev I.V."/>
            <person name="Debuchy R."/>
            <person name="Gladieux P."/>
            <person name="Hiltunen Thoren M."/>
            <person name="Johannesson H."/>
        </authorList>
    </citation>
    <scope>NUCLEOTIDE SEQUENCE</scope>
    <source>
        <strain evidence="1">CBS 103.79</strain>
    </source>
</reference>
<organism evidence="1 2">
    <name type="scientific">Staphylotrichum tortipilum</name>
    <dbReference type="NCBI Taxonomy" id="2831512"/>
    <lineage>
        <taxon>Eukaryota</taxon>
        <taxon>Fungi</taxon>
        <taxon>Dikarya</taxon>
        <taxon>Ascomycota</taxon>
        <taxon>Pezizomycotina</taxon>
        <taxon>Sordariomycetes</taxon>
        <taxon>Sordariomycetidae</taxon>
        <taxon>Sordariales</taxon>
        <taxon>Chaetomiaceae</taxon>
        <taxon>Staphylotrichum</taxon>
    </lineage>
</organism>
<protein>
    <submittedName>
        <fullName evidence="1">Uncharacterized protein</fullName>
    </submittedName>
</protein>
<comment type="caution">
    <text evidence="1">The sequence shown here is derived from an EMBL/GenBank/DDBJ whole genome shotgun (WGS) entry which is preliminary data.</text>
</comment>
<keyword evidence="2" id="KW-1185">Reference proteome</keyword>